<dbReference type="AlphaFoldDB" id="A0A7W7WZ34"/>
<keyword evidence="1" id="KW-1133">Transmembrane helix</keyword>
<keyword evidence="3" id="KW-1185">Reference proteome</keyword>
<dbReference type="RefSeq" id="WP_184674623.1">
    <property type="nucleotide sequence ID" value="NZ_BAABAI010000043.1"/>
</dbReference>
<keyword evidence="1" id="KW-0472">Membrane</keyword>
<reference evidence="2 3" key="1">
    <citation type="submission" date="2020-08" db="EMBL/GenBank/DDBJ databases">
        <title>Sequencing the genomes of 1000 actinobacteria strains.</title>
        <authorList>
            <person name="Klenk H.-P."/>
        </authorList>
    </citation>
    <scope>NUCLEOTIDE SEQUENCE [LARGE SCALE GENOMIC DNA]</scope>
    <source>
        <strain evidence="2 3">DSM 45084</strain>
    </source>
</reference>
<feature type="transmembrane region" description="Helical" evidence="1">
    <location>
        <begin position="12"/>
        <end position="35"/>
    </location>
</feature>
<evidence type="ECO:0000256" key="1">
    <source>
        <dbReference type="SAM" id="Phobius"/>
    </source>
</evidence>
<keyword evidence="1" id="KW-0812">Transmembrane</keyword>
<name>A0A7W7WZ34_9PSEU</name>
<sequence>MFRYGRWKTSWRTLGVMALSGALFALGVFLMVHLWPGYLPGRYSPEFSRILLSFVMILFGGLGCWVGIVDLEWGRPGRHSVERRTAVDVS</sequence>
<protein>
    <submittedName>
        <fullName evidence="2">Uncharacterized protein</fullName>
    </submittedName>
</protein>
<evidence type="ECO:0000313" key="2">
    <source>
        <dbReference type="EMBL" id="MBB4968882.1"/>
    </source>
</evidence>
<evidence type="ECO:0000313" key="3">
    <source>
        <dbReference type="Proteomes" id="UP000542674"/>
    </source>
</evidence>
<comment type="caution">
    <text evidence="2">The sequence shown here is derived from an EMBL/GenBank/DDBJ whole genome shotgun (WGS) entry which is preliminary data.</text>
</comment>
<dbReference type="EMBL" id="JACHJS010000001">
    <property type="protein sequence ID" value="MBB4968882.1"/>
    <property type="molecule type" value="Genomic_DNA"/>
</dbReference>
<proteinExistence type="predicted"/>
<feature type="transmembrane region" description="Helical" evidence="1">
    <location>
        <begin position="47"/>
        <end position="69"/>
    </location>
</feature>
<dbReference type="Proteomes" id="UP000542674">
    <property type="component" value="Unassembled WGS sequence"/>
</dbReference>
<accession>A0A7W7WZ34</accession>
<gene>
    <name evidence="2" type="ORF">F4559_006241</name>
</gene>
<organism evidence="2 3">
    <name type="scientific">Saccharothrix violaceirubra</name>
    <dbReference type="NCBI Taxonomy" id="413306"/>
    <lineage>
        <taxon>Bacteria</taxon>
        <taxon>Bacillati</taxon>
        <taxon>Actinomycetota</taxon>
        <taxon>Actinomycetes</taxon>
        <taxon>Pseudonocardiales</taxon>
        <taxon>Pseudonocardiaceae</taxon>
        <taxon>Saccharothrix</taxon>
    </lineage>
</organism>